<feature type="compositionally biased region" description="Polar residues" evidence="1">
    <location>
        <begin position="98"/>
        <end position="107"/>
    </location>
</feature>
<protein>
    <submittedName>
        <fullName evidence="4">Ly-6-related protein HOT-7 (inferred by orthology to a C. elegans protein)</fullName>
    </submittedName>
</protein>
<keyword evidence="3" id="KW-1185">Reference proteome</keyword>
<dbReference type="EMBL" id="UYSL01020518">
    <property type="protein sequence ID" value="VDL74992.1"/>
    <property type="molecule type" value="Genomic_DNA"/>
</dbReference>
<organism evidence="4">
    <name type="scientific">Nippostrongylus brasiliensis</name>
    <name type="common">Rat hookworm</name>
    <dbReference type="NCBI Taxonomy" id="27835"/>
    <lineage>
        <taxon>Eukaryota</taxon>
        <taxon>Metazoa</taxon>
        <taxon>Ecdysozoa</taxon>
        <taxon>Nematoda</taxon>
        <taxon>Chromadorea</taxon>
        <taxon>Rhabditida</taxon>
        <taxon>Rhabditina</taxon>
        <taxon>Rhabditomorpha</taxon>
        <taxon>Strongyloidea</taxon>
        <taxon>Heligmosomidae</taxon>
        <taxon>Nippostrongylus</taxon>
    </lineage>
</organism>
<evidence type="ECO:0000313" key="4">
    <source>
        <dbReference type="WBParaSite" id="NBR_0001140201-mRNA-1"/>
    </source>
</evidence>
<reference evidence="2 3" key="2">
    <citation type="submission" date="2018-11" db="EMBL/GenBank/DDBJ databases">
        <authorList>
            <consortium name="Pathogen Informatics"/>
        </authorList>
    </citation>
    <scope>NUCLEOTIDE SEQUENCE [LARGE SCALE GENOMIC DNA]</scope>
</reference>
<evidence type="ECO:0000313" key="2">
    <source>
        <dbReference type="EMBL" id="VDL74992.1"/>
    </source>
</evidence>
<sequence length="120" mass="13273">MIQHYGAFFVNPRVLQEGNRNQLTKCNRFAVPVIECSGSCYTLNVTSLHVKDKEVLPFGSAYGCSQYVLSDEIDSHPGCAKRDILLRPSTANATETFATESLTSQPFRNDEPHTAETASM</sequence>
<accession>A0A0N4Y5U8</accession>
<gene>
    <name evidence="2" type="ORF">NBR_LOCUS11403</name>
</gene>
<dbReference type="Proteomes" id="UP000271162">
    <property type="component" value="Unassembled WGS sequence"/>
</dbReference>
<feature type="region of interest" description="Disordered" evidence="1">
    <location>
        <begin position="98"/>
        <end position="120"/>
    </location>
</feature>
<reference evidence="4" key="1">
    <citation type="submission" date="2017-02" db="UniProtKB">
        <authorList>
            <consortium name="WormBaseParasite"/>
        </authorList>
    </citation>
    <scope>IDENTIFICATION</scope>
</reference>
<evidence type="ECO:0000256" key="1">
    <source>
        <dbReference type="SAM" id="MobiDB-lite"/>
    </source>
</evidence>
<dbReference type="WBParaSite" id="NBR_0001140201-mRNA-1">
    <property type="protein sequence ID" value="NBR_0001140201-mRNA-1"/>
    <property type="gene ID" value="NBR_0001140201"/>
</dbReference>
<dbReference type="AlphaFoldDB" id="A0A0N4Y5U8"/>
<evidence type="ECO:0000313" key="3">
    <source>
        <dbReference type="Proteomes" id="UP000271162"/>
    </source>
</evidence>
<name>A0A0N4Y5U8_NIPBR</name>
<proteinExistence type="predicted"/>